<dbReference type="RefSeq" id="WP_055168180.1">
    <property type="nucleotide sequence ID" value="NZ_CYXX01000005.1"/>
</dbReference>
<dbReference type="Gene3D" id="3.90.550.10">
    <property type="entry name" value="Spore Coat Polysaccharide Biosynthesis Protein SpsA, Chain A"/>
    <property type="match status" value="1"/>
</dbReference>
<evidence type="ECO:0000313" key="2">
    <source>
        <dbReference type="Proteomes" id="UP000095453"/>
    </source>
</evidence>
<dbReference type="Pfam" id="PF02348">
    <property type="entry name" value="CTP_transf_3"/>
    <property type="match status" value="1"/>
</dbReference>
<reference evidence="1 2" key="1">
    <citation type="submission" date="2015-09" db="EMBL/GenBank/DDBJ databases">
        <authorList>
            <consortium name="Pathogen Informatics"/>
        </authorList>
    </citation>
    <scope>NUCLEOTIDE SEQUENCE [LARGE SCALE GENOMIC DNA]</scope>
    <source>
        <strain evidence="1 2">2789STDY5608887</strain>
    </source>
</reference>
<keyword evidence="1" id="KW-0808">Transferase</keyword>
<dbReference type="PANTHER" id="PTHR21485:SF6">
    <property type="entry name" value="N-ACYLNEURAMINATE CYTIDYLYLTRANSFERASE-RELATED"/>
    <property type="match status" value="1"/>
</dbReference>
<sequence length="229" mass="26282">MRNIAIIPARSGSKGLKDKNIKELNGKPLMAYTIEAALESGIFDCVHVSTDSEKYAEIGRKFGADVPFLRDVELAGDKSSTWDALRYVVQEYRKKGKEFELVTLLQPTSPMRNARNIREAYEIFEQKSADAVISICELEHSIQICNKLGENGSMYNFIDSNKVGARQLSDTYYRLNGAIYIQKTELLMNKQNFYNEKSYAYIMDQRHSVDIDNELDFLFVETLMKDNRD</sequence>
<dbReference type="PANTHER" id="PTHR21485">
    <property type="entry name" value="HAD SUPERFAMILY MEMBERS CMAS AND KDSC"/>
    <property type="match status" value="1"/>
</dbReference>
<dbReference type="AlphaFoldDB" id="A0A173SC07"/>
<accession>A0A173SC07</accession>
<gene>
    <name evidence="1" type="primary">neuA</name>
    <name evidence="1" type="ORF">ERS852444_00888</name>
</gene>
<dbReference type="SUPFAM" id="SSF53448">
    <property type="entry name" value="Nucleotide-diphospho-sugar transferases"/>
    <property type="match status" value="1"/>
</dbReference>
<protein>
    <submittedName>
        <fullName evidence="1">N-acylneuraminate cytidylyltransferase</fullName>
        <ecNumber evidence="1">2.7.7.43</ecNumber>
    </submittedName>
</protein>
<dbReference type="EMBL" id="CYXX01000005">
    <property type="protein sequence ID" value="CUM87831.1"/>
    <property type="molecule type" value="Genomic_DNA"/>
</dbReference>
<name>A0A173SC07_9FIRM</name>
<organism evidence="1 2">
    <name type="scientific">Roseburia inulinivorans</name>
    <dbReference type="NCBI Taxonomy" id="360807"/>
    <lineage>
        <taxon>Bacteria</taxon>
        <taxon>Bacillati</taxon>
        <taxon>Bacillota</taxon>
        <taxon>Clostridia</taxon>
        <taxon>Lachnospirales</taxon>
        <taxon>Lachnospiraceae</taxon>
        <taxon>Roseburia</taxon>
    </lineage>
</organism>
<dbReference type="InterPro" id="IPR003329">
    <property type="entry name" value="Cytidylyl_trans"/>
</dbReference>
<dbReference type="GO" id="GO:0008781">
    <property type="term" value="F:N-acylneuraminate cytidylyltransferase activity"/>
    <property type="evidence" value="ECO:0007669"/>
    <property type="project" value="UniProtKB-EC"/>
</dbReference>
<dbReference type="InterPro" id="IPR029044">
    <property type="entry name" value="Nucleotide-diphossugar_trans"/>
</dbReference>
<proteinExistence type="predicted"/>
<keyword evidence="1" id="KW-0548">Nucleotidyltransferase</keyword>
<dbReference type="Proteomes" id="UP000095453">
    <property type="component" value="Unassembled WGS sequence"/>
</dbReference>
<dbReference type="EC" id="2.7.7.43" evidence="1"/>
<dbReference type="CDD" id="cd02513">
    <property type="entry name" value="CMP-NeuAc_Synthase"/>
    <property type="match status" value="1"/>
</dbReference>
<dbReference type="InterPro" id="IPR050793">
    <property type="entry name" value="CMP-NeuNAc_synthase"/>
</dbReference>
<evidence type="ECO:0000313" key="1">
    <source>
        <dbReference type="EMBL" id="CUM87831.1"/>
    </source>
</evidence>